<keyword evidence="2" id="KW-1185">Reference proteome</keyword>
<reference evidence="1" key="1">
    <citation type="journal article" date="2019" name="bioRxiv">
        <title>The Genome of the Zebra Mussel, Dreissena polymorpha: A Resource for Invasive Species Research.</title>
        <authorList>
            <person name="McCartney M.A."/>
            <person name="Auch B."/>
            <person name="Kono T."/>
            <person name="Mallez S."/>
            <person name="Zhang Y."/>
            <person name="Obille A."/>
            <person name="Becker A."/>
            <person name="Abrahante J.E."/>
            <person name="Garbe J."/>
            <person name="Badalamenti J.P."/>
            <person name="Herman A."/>
            <person name="Mangelson H."/>
            <person name="Liachko I."/>
            <person name="Sullivan S."/>
            <person name="Sone E.D."/>
            <person name="Koren S."/>
            <person name="Silverstein K.A.T."/>
            <person name="Beckman K.B."/>
            <person name="Gohl D.M."/>
        </authorList>
    </citation>
    <scope>NUCLEOTIDE SEQUENCE</scope>
    <source>
        <strain evidence="1">Duluth1</strain>
        <tissue evidence="1">Whole animal</tissue>
    </source>
</reference>
<organism evidence="1 2">
    <name type="scientific">Dreissena polymorpha</name>
    <name type="common">Zebra mussel</name>
    <name type="synonym">Mytilus polymorpha</name>
    <dbReference type="NCBI Taxonomy" id="45954"/>
    <lineage>
        <taxon>Eukaryota</taxon>
        <taxon>Metazoa</taxon>
        <taxon>Spiralia</taxon>
        <taxon>Lophotrochozoa</taxon>
        <taxon>Mollusca</taxon>
        <taxon>Bivalvia</taxon>
        <taxon>Autobranchia</taxon>
        <taxon>Heteroconchia</taxon>
        <taxon>Euheterodonta</taxon>
        <taxon>Imparidentia</taxon>
        <taxon>Neoheterodontei</taxon>
        <taxon>Myida</taxon>
        <taxon>Dreissenoidea</taxon>
        <taxon>Dreissenidae</taxon>
        <taxon>Dreissena</taxon>
    </lineage>
</organism>
<dbReference type="AlphaFoldDB" id="A0A9D4BI34"/>
<reference evidence="1" key="2">
    <citation type="submission" date="2020-11" db="EMBL/GenBank/DDBJ databases">
        <authorList>
            <person name="McCartney M.A."/>
            <person name="Auch B."/>
            <person name="Kono T."/>
            <person name="Mallez S."/>
            <person name="Becker A."/>
            <person name="Gohl D.M."/>
            <person name="Silverstein K.A.T."/>
            <person name="Koren S."/>
            <person name="Bechman K.B."/>
            <person name="Herman A."/>
            <person name="Abrahante J.E."/>
            <person name="Garbe J."/>
        </authorList>
    </citation>
    <scope>NUCLEOTIDE SEQUENCE</scope>
    <source>
        <strain evidence="1">Duluth1</strain>
        <tissue evidence="1">Whole animal</tissue>
    </source>
</reference>
<sequence>MLHFKFFVVSIFSGPSANHRDHVKVSIAAVAAHVAEPAADRVLHSVGSELQPAPDCKAAYPGEVTAE</sequence>
<dbReference type="EMBL" id="JAIWYP010000015">
    <property type="protein sequence ID" value="KAH3704040.1"/>
    <property type="molecule type" value="Genomic_DNA"/>
</dbReference>
<name>A0A9D4BI34_DREPO</name>
<proteinExistence type="predicted"/>
<dbReference type="Proteomes" id="UP000828390">
    <property type="component" value="Unassembled WGS sequence"/>
</dbReference>
<gene>
    <name evidence="1" type="ORF">DPMN_079095</name>
</gene>
<evidence type="ECO:0000313" key="2">
    <source>
        <dbReference type="Proteomes" id="UP000828390"/>
    </source>
</evidence>
<protein>
    <submittedName>
        <fullName evidence="1">Uncharacterized protein</fullName>
    </submittedName>
</protein>
<evidence type="ECO:0000313" key="1">
    <source>
        <dbReference type="EMBL" id="KAH3704040.1"/>
    </source>
</evidence>
<comment type="caution">
    <text evidence="1">The sequence shown here is derived from an EMBL/GenBank/DDBJ whole genome shotgun (WGS) entry which is preliminary data.</text>
</comment>
<accession>A0A9D4BI34</accession>